<gene>
    <name evidence="2" type="ORF">LCGC14_1008520</name>
</gene>
<reference evidence="2" key="1">
    <citation type="journal article" date="2015" name="Nature">
        <title>Complex archaea that bridge the gap between prokaryotes and eukaryotes.</title>
        <authorList>
            <person name="Spang A."/>
            <person name="Saw J.H."/>
            <person name="Jorgensen S.L."/>
            <person name="Zaremba-Niedzwiedzka K."/>
            <person name="Martijn J."/>
            <person name="Lind A.E."/>
            <person name="van Eijk R."/>
            <person name="Schleper C."/>
            <person name="Guy L."/>
            <person name="Ettema T.J."/>
        </authorList>
    </citation>
    <scope>NUCLEOTIDE SEQUENCE</scope>
</reference>
<comment type="caution">
    <text evidence="2">The sequence shown here is derived from an EMBL/GenBank/DDBJ whole genome shotgun (WGS) entry which is preliminary data.</text>
</comment>
<feature type="compositionally biased region" description="Basic and acidic residues" evidence="1">
    <location>
        <begin position="53"/>
        <end position="102"/>
    </location>
</feature>
<accession>A0A0F9NME8</accession>
<organism evidence="2">
    <name type="scientific">marine sediment metagenome</name>
    <dbReference type="NCBI Taxonomy" id="412755"/>
    <lineage>
        <taxon>unclassified sequences</taxon>
        <taxon>metagenomes</taxon>
        <taxon>ecological metagenomes</taxon>
    </lineage>
</organism>
<proteinExistence type="predicted"/>
<dbReference type="AlphaFoldDB" id="A0A0F9NME8"/>
<feature type="non-terminal residue" evidence="2">
    <location>
        <position position="108"/>
    </location>
</feature>
<evidence type="ECO:0000256" key="1">
    <source>
        <dbReference type="SAM" id="MobiDB-lite"/>
    </source>
</evidence>
<sequence>MNVKKCTKCCEIKAICEFKLRTDTGKYRGNCIVCNREHSKQYSIKNKKIISQKNRDRNRKNPEANRKRVKKWKQDNPDRVKINRVKEYENRKEKYHSDEEYRNKHKKS</sequence>
<dbReference type="EMBL" id="LAZR01003946">
    <property type="protein sequence ID" value="KKN13222.1"/>
    <property type="molecule type" value="Genomic_DNA"/>
</dbReference>
<name>A0A0F9NME8_9ZZZZ</name>
<evidence type="ECO:0000313" key="2">
    <source>
        <dbReference type="EMBL" id="KKN13222.1"/>
    </source>
</evidence>
<protein>
    <submittedName>
        <fullName evidence="2">Uncharacterized protein</fullName>
    </submittedName>
</protein>
<feature type="region of interest" description="Disordered" evidence="1">
    <location>
        <begin position="45"/>
        <end position="108"/>
    </location>
</feature>